<evidence type="ECO:0000313" key="3">
    <source>
        <dbReference type="Proteomes" id="UP001499938"/>
    </source>
</evidence>
<organism evidence="2 3">
    <name type="scientific">Nostocoides veronense</name>
    <dbReference type="NCBI Taxonomy" id="330836"/>
    <lineage>
        <taxon>Bacteria</taxon>
        <taxon>Bacillati</taxon>
        <taxon>Actinomycetota</taxon>
        <taxon>Actinomycetes</taxon>
        <taxon>Micrococcales</taxon>
        <taxon>Intrasporangiaceae</taxon>
        <taxon>Nostocoides</taxon>
    </lineage>
</organism>
<feature type="transmembrane region" description="Helical" evidence="1">
    <location>
        <begin position="420"/>
        <end position="440"/>
    </location>
</feature>
<gene>
    <name evidence="2" type="ORF">GCM10009811_35250</name>
</gene>
<dbReference type="Pfam" id="PF26314">
    <property type="entry name" value="MptA_B_family"/>
    <property type="match status" value="1"/>
</dbReference>
<feature type="transmembrane region" description="Helical" evidence="1">
    <location>
        <begin position="452"/>
        <end position="472"/>
    </location>
</feature>
<feature type="transmembrane region" description="Helical" evidence="1">
    <location>
        <begin position="394"/>
        <end position="414"/>
    </location>
</feature>
<evidence type="ECO:0000256" key="1">
    <source>
        <dbReference type="SAM" id="Phobius"/>
    </source>
</evidence>
<feature type="transmembrane region" description="Helical" evidence="1">
    <location>
        <begin position="59"/>
        <end position="84"/>
    </location>
</feature>
<accession>A0ABN2M507</accession>
<feature type="transmembrane region" description="Helical" evidence="1">
    <location>
        <begin position="478"/>
        <end position="494"/>
    </location>
</feature>
<name>A0ABN2M507_9MICO</name>
<feature type="transmembrane region" description="Helical" evidence="1">
    <location>
        <begin position="221"/>
        <end position="246"/>
    </location>
</feature>
<reference evidence="2 3" key="1">
    <citation type="journal article" date="2019" name="Int. J. Syst. Evol. Microbiol.">
        <title>The Global Catalogue of Microorganisms (GCM) 10K type strain sequencing project: providing services to taxonomists for standard genome sequencing and annotation.</title>
        <authorList>
            <consortium name="The Broad Institute Genomics Platform"/>
            <consortium name="The Broad Institute Genome Sequencing Center for Infectious Disease"/>
            <person name="Wu L."/>
            <person name="Ma J."/>
        </authorList>
    </citation>
    <scope>NUCLEOTIDE SEQUENCE [LARGE SCALE GENOMIC DNA]</scope>
    <source>
        <strain evidence="2 3">JCM 15592</strain>
    </source>
</reference>
<feature type="transmembrane region" description="Helical" evidence="1">
    <location>
        <begin position="258"/>
        <end position="285"/>
    </location>
</feature>
<keyword evidence="3" id="KW-1185">Reference proteome</keyword>
<feature type="transmembrane region" description="Helical" evidence="1">
    <location>
        <begin position="183"/>
        <end position="201"/>
    </location>
</feature>
<dbReference type="EMBL" id="BAAAPO010000062">
    <property type="protein sequence ID" value="GAA1808942.1"/>
    <property type="molecule type" value="Genomic_DNA"/>
</dbReference>
<keyword evidence="1" id="KW-1133">Transmembrane helix</keyword>
<feature type="transmembrane region" description="Helical" evidence="1">
    <location>
        <begin position="362"/>
        <end position="382"/>
    </location>
</feature>
<comment type="caution">
    <text evidence="2">The sequence shown here is derived from an EMBL/GenBank/DDBJ whole genome shotgun (WGS) entry which is preliminary data.</text>
</comment>
<protein>
    <recommendedName>
        <fullName evidence="4">DUF2029 domain-containing protein</fullName>
    </recommendedName>
</protein>
<dbReference type="Proteomes" id="UP001499938">
    <property type="component" value="Unassembled WGS sequence"/>
</dbReference>
<feature type="transmembrane region" description="Helical" evidence="1">
    <location>
        <begin position="91"/>
        <end position="110"/>
    </location>
</feature>
<proteinExistence type="predicted"/>
<keyword evidence="1" id="KW-0812">Transmembrane</keyword>
<evidence type="ECO:0008006" key="4">
    <source>
        <dbReference type="Google" id="ProtNLM"/>
    </source>
</evidence>
<evidence type="ECO:0000313" key="2">
    <source>
        <dbReference type="EMBL" id="GAA1808942.1"/>
    </source>
</evidence>
<sequence>MASGVTGAGAGAGGARSRARARALIALSLLLLLLAGWLGESAAKPPLGPRGWAPGQLPWALGSGAVTATLATAYILGAGGLWLGLRSARPWPVWAIGALALGALLVMPFGSADHTNYAAYGRIAFQGGDPYVESPIAWAGGADPVTSGVQPPWQSTPSIYGPLSTLAQLVSAAIGGDNLRQVVWVWQVLIVLAWLGTRVLLRRLFPDAHGRVDLLWTMNPFVIGTGVLGAHVDTLATPLMVAALLLARGALWPRALAAGVACGLASSVKVTAGVVLVAIAVGWLVEARAAAGAVAARGRGGGLVTRLAALVAGAALVAVPLQVWAGGRSYDQLGRSRRSISLATPWRKVYEWFGGHLDDGTWRSLIFAAAALTCMLLAWAAWRLLRTAVPAAGAAVVLALALSIAYAVGAPYVLPWYDQLVWALLPGVAAGAAVGAVGAVERVWIVRGLMLALAYVPGRVVGMSAGVESLTLGWRRDVAPLAAIVAGVVLLLAGRRGRDRETRRA</sequence>
<feature type="transmembrane region" description="Helical" evidence="1">
    <location>
        <begin position="306"/>
        <end position="325"/>
    </location>
</feature>
<feature type="transmembrane region" description="Helical" evidence="1">
    <location>
        <begin position="21"/>
        <end position="39"/>
    </location>
</feature>
<keyword evidence="1" id="KW-0472">Membrane</keyword>